<evidence type="ECO:0000313" key="3">
    <source>
        <dbReference type="Proteomes" id="UP000003781"/>
    </source>
</evidence>
<sequence>MSISFITGMTLPTYAADLNYFYNPFDTAANNSLNADSNALNVINYYEALQGDLSTEAETIITETFSNLSDYMGSDGVDNAIAAGFRPFTPIFKGHGVHYVKPLNILDPAVATDPLGLNFDEHGNLVAAFYFQEQYLVNRAGTGLYSTLEGVESNELLTHYQNFKENNTTTAPDIFEDFGSLASWHTHNDVKIDNIGSLDSEEVIFGQDLSDEEWVNALLLGLSNSEIQLAVYEEFDTSDPSKYPFYNTLMTPGFHMIHMWLGAENHDGLFAGTHDNVAPNAVDEHGGHGSHGKGEIPPESQDPTSVPEPSVLAMLATGGWLGLVSAFKRRLNKAK</sequence>
<evidence type="ECO:0000256" key="1">
    <source>
        <dbReference type="SAM" id="MobiDB-lite"/>
    </source>
</evidence>
<reference evidence="2 3" key="1">
    <citation type="submission" date="2007-03" db="EMBL/GenBank/DDBJ databases">
        <authorList>
            <person name="Stal L."/>
            <person name="Ferriera S."/>
            <person name="Johnson J."/>
            <person name="Kravitz S."/>
            <person name="Beeson K."/>
            <person name="Sutton G."/>
            <person name="Rogers Y.-H."/>
            <person name="Friedman R."/>
            <person name="Frazier M."/>
            <person name="Venter J.C."/>
        </authorList>
    </citation>
    <scope>NUCLEOTIDE SEQUENCE [LARGE SCALE GENOMIC DNA]</scope>
    <source>
        <strain evidence="2 3">CCY0110</strain>
    </source>
</reference>
<dbReference type="eggNOG" id="ENOG502ZXDQ">
    <property type="taxonomic scope" value="Bacteria"/>
</dbReference>
<feature type="compositionally biased region" description="Basic and acidic residues" evidence="1">
    <location>
        <begin position="282"/>
        <end position="296"/>
    </location>
</feature>
<dbReference type="EMBL" id="AAXW01000002">
    <property type="protein sequence ID" value="EAZ94024.1"/>
    <property type="molecule type" value="Genomic_DNA"/>
</dbReference>
<evidence type="ECO:0000313" key="2">
    <source>
        <dbReference type="EMBL" id="EAZ94024.1"/>
    </source>
</evidence>
<gene>
    <name evidence="2" type="ORF">CY0110_19552</name>
</gene>
<dbReference type="NCBIfam" id="TIGR02595">
    <property type="entry name" value="PEP_CTERM"/>
    <property type="match status" value="1"/>
</dbReference>
<comment type="caution">
    <text evidence="2">The sequence shown here is derived from an EMBL/GenBank/DDBJ whole genome shotgun (WGS) entry which is preliminary data.</text>
</comment>
<accession>A3IJP2</accession>
<evidence type="ECO:0008006" key="4">
    <source>
        <dbReference type="Google" id="ProtNLM"/>
    </source>
</evidence>
<organism evidence="2 3">
    <name type="scientific">Crocosphaera chwakensis CCY0110</name>
    <dbReference type="NCBI Taxonomy" id="391612"/>
    <lineage>
        <taxon>Bacteria</taxon>
        <taxon>Bacillati</taxon>
        <taxon>Cyanobacteriota</taxon>
        <taxon>Cyanophyceae</taxon>
        <taxon>Oscillatoriophycideae</taxon>
        <taxon>Chroococcales</taxon>
        <taxon>Aphanothecaceae</taxon>
        <taxon>Crocosphaera</taxon>
        <taxon>Crocosphaera chwakensis</taxon>
    </lineage>
</organism>
<keyword evidence="3" id="KW-1185">Reference proteome</keyword>
<protein>
    <recommendedName>
        <fullName evidence="4">PEP-CTERM protein-sorting domain-containing protein</fullName>
    </recommendedName>
</protein>
<dbReference type="Proteomes" id="UP000003781">
    <property type="component" value="Unassembled WGS sequence"/>
</dbReference>
<name>A3IJP2_9CHRO</name>
<proteinExistence type="predicted"/>
<dbReference type="AlphaFoldDB" id="A3IJP2"/>
<feature type="region of interest" description="Disordered" evidence="1">
    <location>
        <begin position="278"/>
        <end position="307"/>
    </location>
</feature>
<dbReference type="InterPro" id="IPR013424">
    <property type="entry name" value="Ice-binding_C"/>
</dbReference>